<evidence type="ECO:0000313" key="2">
    <source>
        <dbReference type="EMBL" id="CAD7278130.1"/>
    </source>
</evidence>
<reference evidence="2" key="1">
    <citation type="submission" date="2020-11" db="EMBL/GenBank/DDBJ databases">
        <authorList>
            <person name="Tran Van P."/>
        </authorList>
    </citation>
    <scope>NUCLEOTIDE SEQUENCE</scope>
</reference>
<dbReference type="AlphaFoldDB" id="A0A7R9BML2"/>
<keyword evidence="1" id="KW-0732">Signal</keyword>
<dbReference type="EMBL" id="CAJPEX010001125">
    <property type="protein sequence ID" value="CAG0918282.1"/>
    <property type="molecule type" value="Genomic_DNA"/>
</dbReference>
<evidence type="ECO:0000256" key="1">
    <source>
        <dbReference type="SAM" id="SignalP"/>
    </source>
</evidence>
<gene>
    <name evidence="2" type="ORF">NMOB1V02_LOCUS5841</name>
</gene>
<dbReference type="EMBL" id="OA883162">
    <property type="protein sequence ID" value="CAD7278130.1"/>
    <property type="molecule type" value="Genomic_DNA"/>
</dbReference>
<keyword evidence="3" id="KW-1185">Reference proteome</keyword>
<accession>A0A7R9BML2</accession>
<feature type="signal peptide" evidence="1">
    <location>
        <begin position="1"/>
        <end position="30"/>
    </location>
</feature>
<feature type="chain" id="PRO_5036210142" evidence="1">
    <location>
        <begin position="31"/>
        <end position="75"/>
    </location>
</feature>
<sequence length="75" mass="8550">MGYKFFKGFFGLNFIMKLLLVFVLLGLAAGENARQDDYLHNISQVLKVLAETLRNSSEFLVAIHDFLEDVNRNSP</sequence>
<protein>
    <submittedName>
        <fullName evidence="2">Uncharacterized protein</fullName>
    </submittedName>
</protein>
<organism evidence="2">
    <name type="scientific">Notodromas monacha</name>
    <dbReference type="NCBI Taxonomy" id="399045"/>
    <lineage>
        <taxon>Eukaryota</taxon>
        <taxon>Metazoa</taxon>
        <taxon>Ecdysozoa</taxon>
        <taxon>Arthropoda</taxon>
        <taxon>Crustacea</taxon>
        <taxon>Oligostraca</taxon>
        <taxon>Ostracoda</taxon>
        <taxon>Podocopa</taxon>
        <taxon>Podocopida</taxon>
        <taxon>Cypridocopina</taxon>
        <taxon>Cypridoidea</taxon>
        <taxon>Cyprididae</taxon>
        <taxon>Notodromas</taxon>
    </lineage>
</organism>
<dbReference type="Proteomes" id="UP000678499">
    <property type="component" value="Unassembled WGS sequence"/>
</dbReference>
<name>A0A7R9BML2_9CRUS</name>
<evidence type="ECO:0000313" key="3">
    <source>
        <dbReference type="Proteomes" id="UP000678499"/>
    </source>
</evidence>
<proteinExistence type="predicted"/>